<evidence type="ECO:0000313" key="2">
    <source>
        <dbReference type="Proteomes" id="UP000009058"/>
    </source>
</evidence>
<name>G4MKA2_PYRO7</name>
<evidence type="ECO:0000313" key="1">
    <source>
        <dbReference type="EMBL" id="EHA56693.1"/>
    </source>
</evidence>
<sequence>TESHNLNWAILDIRNSSRRLAPDRICLPCVDDSSVILRGVKKIPETLSWCPNCRRIPGPTCRPGVAVLDLSYFA</sequence>
<reference evidence="1 2" key="1">
    <citation type="journal article" date="2005" name="Nature">
        <title>The genome sequence of the rice blast fungus Magnaporthe grisea.</title>
        <authorList>
            <person name="Dean R.A."/>
            <person name="Talbot N.J."/>
            <person name="Ebbole D.J."/>
            <person name="Farman M.L."/>
            <person name="Mitchell T.K."/>
            <person name="Orbach M.J."/>
            <person name="Thon M."/>
            <person name="Kulkarni R."/>
            <person name="Xu J.R."/>
            <person name="Pan H."/>
            <person name="Read N.D."/>
            <person name="Lee Y.H."/>
            <person name="Carbone I."/>
            <person name="Brown D."/>
            <person name="Oh Y.Y."/>
            <person name="Donofrio N."/>
            <person name="Jeong J.S."/>
            <person name="Soanes D.M."/>
            <person name="Djonovic S."/>
            <person name="Kolomiets E."/>
            <person name="Rehmeyer C."/>
            <person name="Li W."/>
            <person name="Harding M."/>
            <person name="Kim S."/>
            <person name="Lebrun M.H."/>
            <person name="Bohnert H."/>
            <person name="Coughlan S."/>
            <person name="Butler J."/>
            <person name="Calvo S."/>
            <person name="Ma L.J."/>
            <person name="Nicol R."/>
            <person name="Purcell S."/>
            <person name="Nusbaum C."/>
            <person name="Galagan J.E."/>
            <person name="Birren B.W."/>
        </authorList>
    </citation>
    <scope>NUCLEOTIDE SEQUENCE [LARGE SCALE GENOMIC DNA]</scope>
    <source>
        <strain evidence="2">70-15 / ATCC MYA-4617 / FGSC 8958</strain>
    </source>
</reference>
<dbReference type="RefSeq" id="XP_003709305.1">
    <property type="nucleotide sequence ID" value="XM_003709257.1"/>
</dbReference>
<dbReference type="GeneID" id="12984438"/>
<feature type="non-terminal residue" evidence="1">
    <location>
        <position position="1"/>
    </location>
</feature>
<dbReference type="KEGG" id="mgr:MGG_16139"/>
<dbReference type="AlphaFoldDB" id="G4MKA2"/>
<reference key="2">
    <citation type="submission" date="2011-05" db="EMBL/GenBank/DDBJ databases">
        <title>The Genome Sequence of Magnaporthe oryzae 70-15.</title>
        <authorList>
            <consortium name="The Broad Institute Genome Sequencing Platform"/>
            <person name="Ma L.-J."/>
            <person name="Dead R."/>
            <person name="Young S.K."/>
            <person name="Zeng Q."/>
            <person name="Gargeya S."/>
            <person name="Fitzgerald M."/>
            <person name="Haas B."/>
            <person name="Abouelleil A."/>
            <person name="Alvarado L."/>
            <person name="Arachchi H.M."/>
            <person name="Berlin A."/>
            <person name="Brown A."/>
            <person name="Chapman S.B."/>
            <person name="Chen Z."/>
            <person name="Dunbar C."/>
            <person name="Freedman E."/>
            <person name="Gearin G."/>
            <person name="Gellesch M."/>
            <person name="Goldberg J."/>
            <person name="Griggs A."/>
            <person name="Gujja S."/>
            <person name="Heiman D."/>
            <person name="Howarth C."/>
            <person name="Larson L."/>
            <person name="Lui A."/>
            <person name="MacDonald P.J.P."/>
            <person name="Mehta T."/>
            <person name="Montmayeur A."/>
            <person name="Murphy C."/>
            <person name="Neiman D."/>
            <person name="Pearson M."/>
            <person name="Priest M."/>
            <person name="Roberts A."/>
            <person name="Saif S."/>
            <person name="Shea T."/>
            <person name="Shenoy N."/>
            <person name="Sisk P."/>
            <person name="Stolte C."/>
            <person name="Sykes S."/>
            <person name="Yandava C."/>
            <person name="Wortman J."/>
            <person name="Nusbaum C."/>
            <person name="Birren B."/>
        </authorList>
    </citation>
    <scope>NUCLEOTIDE SEQUENCE</scope>
    <source>
        <strain>70-15</strain>
    </source>
</reference>
<gene>
    <name evidence="1" type="ORF">MGG_16139</name>
</gene>
<keyword evidence="2" id="KW-1185">Reference proteome</keyword>
<proteinExistence type="predicted"/>
<dbReference type="Proteomes" id="UP000009058">
    <property type="component" value="Chromosome 1"/>
</dbReference>
<dbReference type="InParanoid" id="G4MKA2"/>
<organism evidence="1 2">
    <name type="scientific">Pyricularia oryzae (strain 70-15 / ATCC MYA-4617 / FGSC 8958)</name>
    <name type="common">Rice blast fungus</name>
    <name type="synonym">Magnaporthe oryzae</name>
    <dbReference type="NCBI Taxonomy" id="242507"/>
    <lineage>
        <taxon>Eukaryota</taxon>
        <taxon>Fungi</taxon>
        <taxon>Dikarya</taxon>
        <taxon>Ascomycota</taxon>
        <taxon>Pezizomycotina</taxon>
        <taxon>Sordariomycetes</taxon>
        <taxon>Sordariomycetidae</taxon>
        <taxon>Magnaporthales</taxon>
        <taxon>Pyriculariaceae</taxon>
        <taxon>Pyricularia</taxon>
    </lineage>
</organism>
<dbReference type="VEuPathDB" id="FungiDB:MGG_16139"/>
<dbReference type="EMBL" id="CM001231">
    <property type="protein sequence ID" value="EHA56693.1"/>
    <property type="molecule type" value="Genomic_DNA"/>
</dbReference>
<accession>G4MKA2</accession>
<protein>
    <submittedName>
        <fullName evidence="1">Uncharacterized protein</fullName>
    </submittedName>
</protein>